<dbReference type="SUPFAM" id="SSF75005">
    <property type="entry name" value="Arabinanase/levansucrase/invertase"/>
    <property type="match status" value="1"/>
</dbReference>
<dbReference type="EMBL" id="JAUJYN010000010">
    <property type="protein sequence ID" value="KAK1261923.1"/>
    <property type="molecule type" value="Genomic_DNA"/>
</dbReference>
<evidence type="ECO:0000259" key="7">
    <source>
        <dbReference type="Pfam" id="PF08244"/>
    </source>
</evidence>
<comment type="similarity">
    <text evidence="1 5">Belongs to the glycosyl hydrolase 32 family.</text>
</comment>
<dbReference type="FunFam" id="2.60.120.560:FF:000002">
    <property type="entry name" value="Beta-fructofuranosidase, insoluble isoenzyme CWINV1"/>
    <property type="match status" value="1"/>
</dbReference>
<dbReference type="GO" id="GO:0004553">
    <property type="term" value="F:hydrolase activity, hydrolyzing O-glycosyl compounds"/>
    <property type="evidence" value="ECO:0007669"/>
    <property type="project" value="InterPro"/>
</dbReference>
<dbReference type="SUPFAM" id="SSF49899">
    <property type="entry name" value="Concanavalin A-like lectins/glucanases"/>
    <property type="match status" value="1"/>
</dbReference>
<accession>A0AAV9ACQ1</accession>
<dbReference type="InterPro" id="IPR013148">
    <property type="entry name" value="Glyco_hydro_32_N"/>
</dbReference>
<sequence length="333" mass="35702">MSDYYAIGTYDADANTWTPDDPVADAGIGARVDYGKYYASKSFFDQNKGRRVLWAWIGETDSERTDLRKGWASVQVVFDCKISSLLLVSCFCSPEITFTTSADDSEGGDIRREDKDQFASMAGGGSGGLENGCQGFQSCKGQSGSVVPLDVGTATQLDIEAEFVIEAAALEGSVEADVGYNCSTSAGAAGRSALGPFGLLILANEDLSEQTAVYFYIGRAIDGSLKTYLCQDELRSSKVNDLGKRVYGSMVPVLHGEKLSVRILKCPMKVDHSVVESFGQGGRTCITSRVYPTKAIYGAARVFLFNNATEAVVTATSVRVWGMNAASIPTMLR</sequence>
<keyword evidence="2 5" id="KW-0378">Hydrolase</keyword>
<proteinExistence type="inferred from homology"/>
<evidence type="ECO:0000256" key="4">
    <source>
        <dbReference type="ARBA" id="ARBA00023295"/>
    </source>
</evidence>
<keyword evidence="9" id="KW-1185">Reference proteome</keyword>
<feature type="domain" description="Glycosyl hydrolase family 32 C-terminal" evidence="7">
    <location>
        <begin position="145"/>
        <end position="321"/>
    </location>
</feature>
<reference evidence="8" key="1">
    <citation type="journal article" date="2023" name="Nat. Commun.">
        <title>Diploid and tetraploid genomes of Acorus and the evolution of monocots.</title>
        <authorList>
            <person name="Ma L."/>
            <person name="Liu K.W."/>
            <person name="Li Z."/>
            <person name="Hsiao Y.Y."/>
            <person name="Qi Y."/>
            <person name="Fu T."/>
            <person name="Tang G.D."/>
            <person name="Zhang D."/>
            <person name="Sun W.H."/>
            <person name="Liu D.K."/>
            <person name="Li Y."/>
            <person name="Chen G.Z."/>
            <person name="Liu X.D."/>
            <person name="Liao X.Y."/>
            <person name="Jiang Y.T."/>
            <person name="Yu X."/>
            <person name="Hao Y."/>
            <person name="Huang J."/>
            <person name="Zhao X.W."/>
            <person name="Ke S."/>
            <person name="Chen Y.Y."/>
            <person name="Wu W.L."/>
            <person name="Hsu J.L."/>
            <person name="Lin Y.F."/>
            <person name="Huang M.D."/>
            <person name="Li C.Y."/>
            <person name="Huang L."/>
            <person name="Wang Z.W."/>
            <person name="Zhao X."/>
            <person name="Zhong W.Y."/>
            <person name="Peng D.H."/>
            <person name="Ahmad S."/>
            <person name="Lan S."/>
            <person name="Zhang J.S."/>
            <person name="Tsai W.C."/>
            <person name="Van de Peer Y."/>
            <person name="Liu Z.J."/>
        </authorList>
    </citation>
    <scope>NUCLEOTIDE SEQUENCE</scope>
    <source>
        <strain evidence="8">SCP</strain>
    </source>
</reference>
<dbReference type="InterPro" id="IPR001362">
    <property type="entry name" value="Glyco_hydro_32"/>
</dbReference>
<evidence type="ECO:0000256" key="3">
    <source>
        <dbReference type="ARBA" id="ARBA00023180"/>
    </source>
</evidence>
<keyword evidence="4 5" id="KW-0326">Glycosidase</keyword>
<dbReference type="SMART" id="SM00640">
    <property type="entry name" value="Glyco_32"/>
    <property type="match status" value="1"/>
</dbReference>
<keyword evidence="3" id="KW-0325">Glycoprotein</keyword>
<dbReference type="Pfam" id="PF00251">
    <property type="entry name" value="Glyco_hydro_32N"/>
    <property type="match status" value="1"/>
</dbReference>
<dbReference type="PANTHER" id="PTHR31953">
    <property type="entry name" value="BETA-FRUCTOFURANOSIDASE, INSOLUBLE ISOENZYME CWINV1-RELATED"/>
    <property type="match status" value="1"/>
</dbReference>
<evidence type="ECO:0000256" key="2">
    <source>
        <dbReference type="ARBA" id="ARBA00022801"/>
    </source>
</evidence>
<dbReference type="InterPro" id="IPR013189">
    <property type="entry name" value="Glyco_hydro_32_C"/>
</dbReference>
<evidence type="ECO:0000313" key="8">
    <source>
        <dbReference type="EMBL" id="KAK1261923.1"/>
    </source>
</evidence>
<feature type="domain" description="Glycosyl hydrolase family 32 N-terminal" evidence="6">
    <location>
        <begin position="2"/>
        <end position="76"/>
    </location>
</feature>
<evidence type="ECO:0000256" key="5">
    <source>
        <dbReference type="RuleBase" id="RU362110"/>
    </source>
</evidence>
<name>A0AAV9ACQ1_ACOGR</name>
<protein>
    <submittedName>
        <fullName evidence="8">Beta-fructofuranosidase 1</fullName>
    </submittedName>
</protein>
<evidence type="ECO:0000256" key="1">
    <source>
        <dbReference type="ARBA" id="ARBA00009902"/>
    </source>
</evidence>
<gene>
    <name evidence="8" type="ORF">QJS04_geneDACA020492</name>
</gene>
<evidence type="ECO:0000259" key="6">
    <source>
        <dbReference type="Pfam" id="PF00251"/>
    </source>
</evidence>
<dbReference type="Gene3D" id="2.60.120.560">
    <property type="entry name" value="Exo-inulinase, domain 1"/>
    <property type="match status" value="1"/>
</dbReference>
<comment type="caution">
    <text evidence="8">The sequence shown here is derived from an EMBL/GenBank/DDBJ whole genome shotgun (WGS) entry which is preliminary data.</text>
</comment>
<dbReference type="Pfam" id="PF08244">
    <property type="entry name" value="Glyco_hydro_32C"/>
    <property type="match status" value="1"/>
</dbReference>
<organism evidence="8 9">
    <name type="scientific">Acorus gramineus</name>
    <name type="common">Dwarf sweet flag</name>
    <dbReference type="NCBI Taxonomy" id="55184"/>
    <lineage>
        <taxon>Eukaryota</taxon>
        <taxon>Viridiplantae</taxon>
        <taxon>Streptophyta</taxon>
        <taxon>Embryophyta</taxon>
        <taxon>Tracheophyta</taxon>
        <taxon>Spermatophyta</taxon>
        <taxon>Magnoliopsida</taxon>
        <taxon>Liliopsida</taxon>
        <taxon>Acoraceae</taxon>
        <taxon>Acorus</taxon>
    </lineage>
</organism>
<dbReference type="AlphaFoldDB" id="A0AAV9ACQ1"/>
<dbReference type="GO" id="GO:0005975">
    <property type="term" value="P:carbohydrate metabolic process"/>
    <property type="evidence" value="ECO:0007669"/>
    <property type="project" value="InterPro"/>
</dbReference>
<dbReference type="InterPro" id="IPR013320">
    <property type="entry name" value="ConA-like_dom_sf"/>
</dbReference>
<dbReference type="InterPro" id="IPR050551">
    <property type="entry name" value="Fructan_Metab_Enzymes"/>
</dbReference>
<reference evidence="8" key="2">
    <citation type="submission" date="2023-06" db="EMBL/GenBank/DDBJ databases">
        <authorList>
            <person name="Ma L."/>
            <person name="Liu K.-W."/>
            <person name="Li Z."/>
            <person name="Hsiao Y.-Y."/>
            <person name="Qi Y."/>
            <person name="Fu T."/>
            <person name="Tang G."/>
            <person name="Zhang D."/>
            <person name="Sun W.-H."/>
            <person name="Liu D.-K."/>
            <person name="Li Y."/>
            <person name="Chen G.-Z."/>
            <person name="Liu X.-D."/>
            <person name="Liao X.-Y."/>
            <person name="Jiang Y.-T."/>
            <person name="Yu X."/>
            <person name="Hao Y."/>
            <person name="Huang J."/>
            <person name="Zhao X.-W."/>
            <person name="Ke S."/>
            <person name="Chen Y.-Y."/>
            <person name="Wu W.-L."/>
            <person name="Hsu J.-L."/>
            <person name="Lin Y.-F."/>
            <person name="Huang M.-D."/>
            <person name="Li C.-Y."/>
            <person name="Huang L."/>
            <person name="Wang Z.-W."/>
            <person name="Zhao X."/>
            <person name="Zhong W.-Y."/>
            <person name="Peng D.-H."/>
            <person name="Ahmad S."/>
            <person name="Lan S."/>
            <person name="Zhang J.-S."/>
            <person name="Tsai W.-C."/>
            <person name="Van De Peer Y."/>
            <person name="Liu Z.-J."/>
        </authorList>
    </citation>
    <scope>NUCLEOTIDE SEQUENCE</scope>
    <source>
        <strain evidence="8">SCP</strain>
        <tissue evidence="8">Leaves</tissue>
    </source>
</reference>
<evidence type="ECO:0000313" key="9">
    <source>
        <dbReference type="Proteomes" id="UP001179952"/>
    </source>
</evidence>
<dbReference type="Proteomes" id="UP001179952">
    <property type="component" value="Unassembled WGS sequence"/>
</dbReference>
<dbReference type="InterPro" id="IPR023296">
    <property type="entry name" value="Glyco_hydro_beta-prop_sf"/>
</dbReference>
<dbReference type="Gene3D" id="2.115.10.20">
    <property type="entry name" value="Glycosyl hydrolase domain, family 43"/>
    <property type="match status" value="1"/>
</dbReference>